<dbReference type="RefSeq" id="WP_007464088.1">
    <property type="nucleotide sequence ID" value="NZ_AMZO01000006.1"/>
</dbReference>
<organism evidence="1 2">
    <name type="scientific">Photobacterium marinum</name>
    <dbReference type="NCBI Taxonomy" id="1056511"/>
    <lineage>
        <taxon>Bacteria</taxon>
        <taxon>Pseudomonadati</taxon>
        <taxon>Pseudomonadota</taxon>
        <taxon>Gammaproteobacteria</taxon>
        <taxon>Vibrionales</taxon>
        <taxon>Vibrionaceae</taxon>
        <taxon>Photobacterium</taxon>
    </lineage>
</organism>
<keyword evidence="2" id="KW-1185">Reference proteome</keyword>
<dbReference type="Proteomes" id="UP000011134">
    <property type="component" value="Unassembled WGS sequence"/>
</dbReference>
<comment type="caution">
    <text evidence="1">The sequence shown here is derived from an EMBL/GenBank/DDBJ whole genome shotgun (WGS) entry which is preliminary data.</text>
</comment>
<gene>
    <name evidence="1" type="ORF">C942_04658</name>
</gene>
<protein>
    <submittedName>
        <fullName evidence="1">GrdX protein</fullName>
    </submittedName>
</protein>
<dbReference type="EMBL" id="AMZO01000006">
    <property type="protein sequence ID" value="ELR66954.1"/>
    <property type="molecule type" value="Genomic_DNA"/>
</dbReference>
<accession>L8JHE4</accession>
<dbReference type="PATRIC" id="fig|1056511.3.peg.1492"/>
<dbReference type="NCBIfam" id="NF038093">
    <property type="entry name" value="GrdX"/>
    <property type="match status" value="1"/>
</dbReference>
<evidence type="ECO:0000313" key="2">
    <source>
        <dbReference type="Proteomes" id="UP000011134"/>
    </source>
</evidence>
<proteinExistence type="predicted"/>
<dbReference type="OrthoDB" id="9815289at2"/>
<reference evidence="1 2" key="1">
    <citation type="submission" date="2012-12" db="EMBL/GenBank/DDBJ databases">
        <title>Genome Assembly of Photobacterium sp. AK15.</title>
        <authorList>
            <person name="Khatri I."/>
            <person name="Vaidya B."/>
            <person name="Srinivas T.N.R."/>
            <person name="Subramanian S."/>
            <person name="Pinnaka A."/>
        </authorList>
    </citation>
    <scope>NUCLEOTIDE SEQUENCE [LARGE SCALE GENOMIC DNA]</scope>
    <source>
        <strain evidence="1 2">AK15</strain>
    </source>
</reference>
<name>L8JHE4_9GAMM</name>
<dbReference type="InterPro" id="IPR047735">
    <property type="entry name" value="GrdX-like"/>
</dbReference>
<sequence length="141" mass="16148">MRYDKLEIVSNNPSIAELNTQVKLTQRNNINDVLMLVRDKVHLGGKLISHPLAGSVKPHETPYRSILILNSQEELDMDSLDKIEQAIERYQILCKTNPKHLTLTEDEINANFPVKQSSDFQYIDLQLIKSCLNSLGFKELN</sequence>
<dbReference type="AlphaFoldDB" id="L8JHE4"/>
<evidence type="ECO:0000313" key="1">
    <source>
        <dbReference type="EMBL" id="ELR66954.1"/>
    </source>
</evidence>